<dbReference type="OrthoDB" id="47007at2759"/>
<dbReference type="SFLD" id="SFLDS00003">
    <property type="entry name" value="Haloacid_Dehalogenase"/>
    <property type="match status" value="1"/>
</dbReference>
<dbReference type="Gene3D" id="1.10.150.240">
    <property type="entry name" value="Putative phosphatase, domain 2"/>
    <property type="match status" value="1"/>
</dbReference>
<dbReference type="Pfam" id="PF13419">
    <property type="entry name" value="HAD_2"/>
    <property type="match status" value="1"/>
</dbReference>
<name>A0A0U5FXI7_ASPCI</name>
<gene>
    <name evidence="1" type="ORF">ASPCAL05172</name>
</gene>
<reference evidence="2" key="1">
    <citation type="journal article" date="2016" name="Genome Announc.">
        <title>Draft genome sequences of fungus Aspergillus calidoustus.</title>
        <authorList>
            <person name="Horn F."/>
            <person name="Linde J."/>
            <person name="Mattern D.J."/>
            <person name="Walther G."/>
            <person name="Guthke R."/>
            <person name="Scherlach K."/>
            <person name="Martin K."/>
            <person name="Brakhage A.A."/>
            <person name="Petzke L."/>
            <person name="Valiante V."/>
        </authorList>
    </citation>
    <scope>NUCLEOTIDE SEQUENCE [LARGE SCALE GENOMIC DNA]</scope>
    <source>
        <strain evidence="2">SF006504</strain>
    </source>
</reference>
<dbReference type="Proteomes" id="UP000054771">
    <property type="component" value="Unassembled WGS sequence"/>
</dbReference>
<dbReference type="InterPro" id="IPR050155">
    <property type="entry name" value="HAD-like_hydrolase_sf"/>
</dbReference>
<keyword evidence="2" id="KW-1185">Reference proteome</keyword>
<dbReference type="Gene3D" id="3.40.50.1000">
    <property type="entry name" value="HAD superfamily/HAD-like"/>
    <property type="match status" value="1"/>
</dbReference>
<accession>A0A0U5FXI7</accession>
<dbReference type="InterPro" id="IPR041492">
    <property type="entry name" value="HAD_2"/>
</dbReference>
<dbReference type="EMBL" id="CDMC01000004">
    <property type="protein sequence ID" value="CEL04038.1"/>
    <property type="molecule type" value="Genomic_DNA"/>
</dbReference>
<dbReference type="GO" id="GO:0006281">
    <property type="term" value="P:DNA repair"/>
    <property type="evidence" value="ECO:0007669"/>
    <property type="project" value="TreeGrafter"/>
</dbReference>
<proteinExistence type="predicted"/>
<dbReference type="OMA" id="CWCRYGY"/>
<sequence length="245" mass="26508">MPTPPLIIFDFDGTLFNTHASIRETIRLTFASLLPTSLPPLDSEIEAQIASGAGLADTFRALHAAAVSSSSSSSSSLPSAEFESWVSKYREIYAERGQGLVTAYPGAKTLLETVQKKGIPMSIISNKGVEAVRTALANNGLEGFIPEEFIIGDKTPGAKRKPDVGSFEDVLLPRLREKGVDVDEGGRRRDVLVVGDTVADIGFARNLGCRVCWCRFGYGGREECEGMRPDWVVDGLEEVVSILEE</sequence>
<dbReference type="AlphaFoldDB" id="A0A0U5FXI7"/>
<dbReference type="SUPFAM" id="SSF56784">
    <property type="entry name" value="HAD-like"/>
    <property type="match status" value="1"/>
</dbReference>
<dbReference type="GO" id="GO:0008967">
    <property type="term" value="F:phosphoglycolate phosphatase activity"/>
    <property type="evidence" value="ECO:0007669"/>
    <property type="project" value="TreeGrafter"/>
</dbReference>
<dbReference type="InterPro" id="IPR023214">
    <property type="entry name" value="HAD_sf"/>
</dbReference>
<dbReference type="PANTHER" id="PTHR43434">
    <property type="entry name" value="PHOSPHOGLYCOLATE PHOSPHATASE"/>
    <property type="match status" value="1"/>
</dbReference>
<protein>
    <recommendedName>
        <fullName evidence="3">Phosphoglycolate phosphatase</fullName>
    </recommendedName>
</protein>
<evidence type="ECO:0000313" key="2">
    <source>
        <dbReference type="Proteomes" id="UP000054771"/>
    </source>
</evidence>
<dbReference type="PANTHER" id="PTHR43434:SF1">
    <property type="entry name" value="PHOSPHOGLYCOLATE PHOSPHATASE"/>
    <property type="match status" value="1"/>
</dbReference>
<evidence type="ECO:0000313" key="1">
    <source>
        <dbReference type="EMBL" id="CEL04038.1"/>
    </source>
</evidence>
<organism evidence="1 2">
    <name type="scientific">Aspergillus calidoustus</name>
    <dbReference type="NCBI Taxonomy" id="454130"/>
    <lineage>
        <taxon>Eukaryota</taxon>
        <taxon>Fungi</taxon>
        <taxon>Dikarya</taxon>
        <taxon>Ascomycota</taxon>
        <taxon>Pezizomycotina</taxon>
        <taxon>Eurotiomycetes</taxon>
        <taxon>Eurotiomycetidae</taxon>
        <taxon>Eurotiales</taxon>
        <taxon>Aspergillaceae</taxon>
        <taxon>Aspergillus</taxon>
        <taxon>Aspergillus subgen. Nidulantes</taxon>
    </lineage>
</organism>
<dbReference type="InterPro" id="IPR023198">
    <property type="entry name" value="PGP-like_dom2"/>
</dbReference>
<dbReference type="SFLD" id="SFLDG01129">
    <property type="entry name" value="C1.5:_HAD__Beta-PGM__Phosphata"/>
    <property type="match status" value="1"/>
</dbReference>
<dbReference type="STRING" id="454130.A0A0U5FXI7"/>
<evidence type="ECO:0008006" key="3">
    <source>
        <dbReference type="Google" id="ProtNLM"/>
    </source>
</evidence>
<dbReference type="InterPro" id="IPR036412">
    <property type="entry name" value="HAD-like_sf"/>
</dbReference>